<feature type="region of interest" description="Disordered" evidence="1">
    <location>
        <begin position="260"/>
        <end position="338"/>
    </location>
</feature>
<dbReference type="EMBL" id="LCWV01000003">
    <property type="protein sequence ID" value="PWI74350.1"/>
    <property type="molecule type" value="Genomic_DNA"/>
</dbReference>
<dbReference type="AlphaFoldDB" id="A0A2U3EIS9"/>
<evidence type="ECO:0000256" key="1">
    <source>
        <dbReference type="SAM" id="MobiDB-lite"/>
    </source>
</evidence>
<organism evidence="2 3">
    <name type="scientific">Purpureocillium lilacinum</name>
    <name type="common">Paecilomyces lilacinus</name>
    <dbReference type="NCBI Taxonomy" id="33203"/>
    <lineage>
        <taxon>Eukaryota</taxon>
        <taxon>Fungi</taxon>
        <taxon>Dikarya</taxon>
        <taxon>Ascomycota</taxon>
        <taxon>Pezizomycotina</taxon>
        <taxon>Sordariomycetes</taxon>
        <taxon>Hypocreomycetidae</taxon>
        <taxon>Hypocreales</taxon>
        <taxon>Ophiocordycipitaceae</taxon>
        <taxon>Purpureocillium</taxon>
    </lineage>
</organism>
<protein>
    <submittedName>
        <fullName evidence="2">Uncharacterized protein</fullName>
    </submittedName>
</protein>
<feature type="region of interest" description="Disordered" evidence="1">
    <location>
        <begin position="195"/>
        <end position="229"/>
    </location>
</feature>
<name>A0A2U3EIS9_PURLI</name>
<gene>
    <name evidence="2" type="ORF">PCL_07664</name>
</gene>
<evidence type="ECO:0000313" key="2">
    <source>
        <dbReference type="EMBL" id="PWI74350.1"/>
    </source>
</evidence>
<feature type="region of interest" description="Disordered" evidence="1">
    <location>
        <begin position="43"/>
        <end position="69"/>
    </location>
</feature>
<comment type="caution">
    <text evidence="2">The sequence shown here is derived from an EMBL/GenBank/DDBJ whole genome shotgun (WGS) entry which is preliminary data.</text>
</comment>
<reference evidence="2 3" key="1">
    <citation type="journal article" date="2016" name="Front. Microbiol.">
        <title>Genome and transcriptome sequences reveal the specific parasitism of the nematophagous Purpureocillium lilacinum 36-1.</title>
        <authorList>
            <person name="Xie J."/>
            <person name="Li S."/>
            <person name="Mo C."/>
            <person name="Xiao X."/>
            <person name="Peng D."/>
            <person name="Wang G."/>
            <person name="Xiao Y."/>
        </authorList>
    </citation>
    <scope>NUCLEOTIDE SEQUENCE [LARGE SCALE GENOMIC DNA]</scope>
    <source>
        <strain evidence="2 3">36-1</strain>
    </source>
</reference>
<proteinExistence type="predicted"/>
<evidence type="ECO:0000313" key="3">
    <source>
        <dbReference type="Proteomes" id="UP000245956"/>
    </source>
</evidence>
<dbReference type="Proteomes" id="UP000245956">
    <property type="component" value="Unassembled WGS sequence"/>
</dbReference>
<feature type="compositionally biased region" description="Polar residues" evidence="1">
    <location>
        <begin position="322"/>
        <end position="332"/>
    </location>
</feature>
<sequence length="381" mass="41480">MAMAIEARRARDQVGKGGCKFARFWRHQVMTVSRPACWGSVGRGLASSEQEPASRPPNEPLAKNLGRERDETRLPWQAAPPNLEVAPRISHLAPGQSPGVGRAVLCTMVRLCPKSVTSPLFWPPYVPGHITRKLLLLLISPPSRSAAPHQRQVVVMVAVVVHAAAPMLPVHVPLGSVPAARLRLRLRPRLHARAAWSRTSRRLSPPASLRRGMRAVAATSVSPRTGACPAINMRQDENSFPSLSTTLFCSSAEAETLQYLAPRGPGEMMGRTLSGQEKKDGPTPWPAASSRAGQPWQTGKGMMEKKATRQGAEAQGPGTSGAVGTQPTTRASSPDLDADRTRRLQFACHDEHVRPPSYVRRVRSARATKVRTRYKMCKAVE</sequence>
<accession>A0A2U3EIS9</accession>
<feature type="compositionally biased region" description="Low complexity" evidence="1">
    <location>
        <begin position="195"/>
        <end position="210"/>
    </location>
</feature>